<dbReference type="EC" id="2.1.1.359" evidence="4"/>
<evidence type="ECO:0000256" key="13">
    <source>
        <dbReference type="ARBA" id="ARBA00023242"/>
    </source>
</evidence>
<organism evidence="21 22">
    <name type="scientific">Phialemonium thermophilum</name>
    <dbReference type="NCBI Taxonomy" id="223376"/>
    <lineage>
        <taxon>Eukaryota</taxon>
        <taxon>Fungi</taxon>
        <taxon>Dikarya</taxon>
        <taxon>Ascomycota</taxon>
        <taxon>Pezizomycotina</taxon>
        <taxon>Sordariomycetes</taxon>
        <taxon>Sordariomycetidae</taxon>
        <taxon>Cephalothecales</taxon>
        <taxon>Cephalothecaceae</taxon>
        <taxon>Phialemonium</taxon>
    </lineage>
</organism>
<dbReference type="EMBL" id="JAZHXJ010000048">
    <property type="protein sequence ID" value="KAL1878813.1"/>
    <property type="molecule type" value="Genomic_DNA"/>
</dbReference>
<dbReference type="InterPro" id="IPR050777">
    <property type="entry name" value="SET2_Histone-Lys_MeTrsfase"/>
</dbReference>
<evidence type="ECO:0000256" key="3">
    <source>
        <dbReference type="ARBA" id="ARBA00004286"/>
    </source>
</evidence>
<keyword evidence="10" id="KW-0949">S-adenosyl-L-methionine</keyword>
<dbReference type="Pfam" id="PF08711">
    <property type="entry name" value="Med26"/>
    <property type="match status" value="1"/>
</dbReference>
<feature type="domain" description="AWS" evidence="20">
    <location>
        <begin position="123"/>
        <end position="177"/>
    </location>
</feature>
<keyword evidence="22" id="KW-1185">Reference proteome</keyword>
<dbReference type="InterPro" id="IPR046341">
    <property type="entry name" value="SET_dom_sf"/>
</dbReference>
<dbReference type="PROSITE" id="PS50020">
    <property type="entry name" value="WW_DOMAIN_2"/>
    <property type="match status" value="1"/>
</dbReference>
<evidence type="ECO:0000256" key="14">
    <source>
        <dbReference type="ARBA" id="ARBA00030091"/>
    </source>
</evidence>
<evidence type="ECO:0000259" key="20">
    <source>
        <dbReference type="PROSITE" id="PS51215"/>
    </source>
</evidence>
<feature type="compositionally biased region" description="Basic and acidic residues" evidence="16">
    <location>
        <begin position="861"/>
        <end position="888"/>
    </location>
</feature>
<keyword evidence="13" id="KW-0539">Nucleus</keyword>
<evidence type="ECO:0000256" key="11">
    <source>
        <dbReference type="ARBA" id="ARBA00023015"/>
    </source>
</evidence>
<dbReference type="InterPro" id="IPR017923">
    <property type="entry name" value="TFIIS_N"/>
</dbReference>
<name>A0ABR3XS24_9PEZI</name>
<dbReference type="PANTHER" id="PTHR22884">
    <property type="entry name" value="SET DOMAIN PROTEINS"/>
    <property type="match status" value="1"/>
</dbReference>
<feature type="region of interest" description="Disordered" evidence="16">
    <location>
        <begin position="737"/>
        <end position="897"/>
    </location>
</feature>
<feature type="compositionally biased region" description="Basic and acidic residues" evidence="16">
    <location>
        <begin position="511"/>
        <end position="525"/>
    </location>
</feature>
<dbReference type="SUPFAM" id="SSF51045">
    <property type="entry name" value="WW domain"/>
    <property type="match status" value="1"/>
</dbReference>
<dbReference type="InterPro" id="IPR044437">
    <property type="entry name" value="SETD2/Set2_SET"/>
</dbReference>
<evidence type="ECO:0000256" key="10">
    <source>
        <dbReference type="ARBA" id="ARBA00022691"/>
    </source>
</evidence>
<accession>A0ABR3XS24</accession>
<dbReference type="SMART" id="SM00317">
    <property type="entry name" value="SET"/>
    <property type="match status" value="1"/>
</dbReference>
<dbReference type="InterPro" id="IPR038190">
    <property type="entry name" value="SRI_sf"/>
</dbReference>
<feature type="domain" description="Post-SET" evidence="19">
    <location>
        <begin position="303"/>
        <end position="319"/>
    </location>
</feature>
<feature type="domain" description="WW" evidence="17">
    <location>
        <begin position="562"/>
        <end position="594"/>
    </location>
</feature>
<comment type="function">
    <text evidence="1">Histone methyltransferase that trimethylates histone H3 'Lys-36' forming H3K36me3. Involved in transcription elongation as well as in transcription repression.</text>
</comment>
<evidence type="ECO:0000256" key="4">
    <source>
        <dbReference type="ARBA" id="ARBA00012178"/>
    </source>
</evidence>
<dbReference type="PROSITE" id="PS51568">
    <property type="entry name" value="SAM_MT43_SET2_1"/>
    <property type="match status" value="1"/>
</dbReference>
<gene>
    <name evidence="21" type="ORF">VTK73DRAFT_7466</name>
</gene>
<feature type="region of interest" description="Disordered" evidence="16">
    <location>
        <begin position="925"/>
        <end position="962"/>
    </location>
</feature>
<dbReference type="InterPro" id="IPR003616">
    <property type="entry name" value="Post-SET_dom"/>
</dbReference>
<keyword evidence="6" id="KW-0158">Chromosome</keyword>
<sequence>MATVKTEEGAYSPGPPVQGNDEGKPNGERLKKERSASSTPNGSQANLRSSSASPEAVKSGSESASTPSNNEVPKLASKTSQNANAPPRQLFKHLPDVTAESCETFQVINDCLYGSKHMGASEHDALDCDCAQDWRDGKNHACGEDSDCINRATKMECVDRDCNCGDGCQNQRFQRKQYADVSVIKTEKKGFGLRANTDLQPNDFIFEYIGEVINEPTFRRRMLQYDEEGIKHFYFMSLTKSEFVDATKKGNLGRFCNHSCRPNCYVDKWVVGEKLRMGIFASREIEAGEELVFNYNVDRYGAEPQPCYCGEPNCTGFIGGKTQTERATKLPISIIEALGIEDGDSWDTAVAKRPRKKKPAEDDEEYVNSLQPQSLHEDGVTKVMAALMQCKEKWIAVKLLGRIQNADDERVLHRVVRMHGYQILKTTLNAFVDDTNVVLQILDILYKLPRLTKNKISDSNIETTIETLAASEHEEVSFESKRLLDEWNKLETGYRIPRKKFDPSAPTTNSFEERRKMDREEEAPKPDPLANVAIPKGPRNNVPQRNANYYNGQRPRKPPPSHNLPAGWFVATDQSGAYYYYNKNGTTTWKRPTAPASDATKGPSRVQENQKALQHIIDSLTKEPTPKPSASLTPQPQVSTPVQETKKEKWRSLPLEKQMKIYENTLFPHVKYVMDRFRHKLPKEDLKKFAREVNKKLVASDYKNNRVEDPTSISEKQEKKVKHYVKDFFQRAVEKYDEHEKRKAERAARHVTEAPKTGDDAPVEPVTDVVSAEGPDAGQEDDVAMSDAEDLPSPPSTSSDHKRKREDLDAEAAVESPSDMPWAKRLKEDEAEAPSPPPPPPPPPPPEENGLNGTPLTEEEQSMREQEAALVRENEEAQRLEDEAEATKQQKVQDAALPRDTEDFAIQADLQQHFDPDVNTLSFKANGVGDSGGEGELVAKDRPNSATELEHDQARKQEVLSH</sequence>
<evidence type="ECO:0000313" key="21">
    <source>
        <dbReference type="EMBL" id="KAL1878813.1"/>
    </source>
</evidence>
<feature type="compositionally biased region" description="Pro residues" evidence="16">
    <location>
        <begin position="834"/>
        <end position="847"/>
    </location>
</feature>
<feature type="domain" description="SET" evidence="18">
    <location>
        <begin position="179"/>
        <end position="296"/>
    </location>
</feature>
<dbReference type="InterPro" id="IPR006560">
    <property type="entry name" value="AWS_dom"/>
</dbReference>
<feature type="compositionally biased region" description="Basic and acidic residues" evidence="16">
    <location>
        <begin position="21"/>
        <end position="35"/>
    </location>
</feature>
<dbReference type="PROSITE" id="PS51215">
    <property type="entry name" value="AWS"/>
    <property type="match status" value="1"/>
</dbReference>
<dbReference type="SMART" id="SM00456">
    <property type="entry name" value="WW"/>
    <property type="match status" value="1"/>
</dbReference>
<keyword evidence="8" id="KW-0489">Methyltransferase</keyword>
<keyword evidence="11" id="KW-0805">Transcription regulation</keyword>
<dbReference type="Gene3D" id="2.170.270.10">
    <property type="entry name" value="SET domain"/>
    <property type="match status" value="1"/>
</dbReference>
<evidence type="ECO:0000256" key="2">
    <source>
        <dbReference type="ARBA" id="ARBA00004123"/>
    </source>
</evidence>
<dbReference type="PROSITE" id="PS01159">
    <property type="entry name" value="WW_DOMAIN_1"/>
    <property type="match status" value="1"/>
</dbReference>
<dbReference type="SUPFAM" id="SSF82199">
    <property type="entry name" value="SET domain"/>
    <property type="match status" value="1"/>
</dbReference>
<dbReference type="Pfam" id="PF08236">
    <property type="entry name" value="SRI"/>
    <property type="match status" value="1"/>
</dbReference>
<evidence type="ECO:0000256" key="1">
    <source>
        <dbReference type="ARBA" id="ARBA00003901"/>
    </source>
</evidence>
<feature type="compositionally biased region" description="Basic and acidic residues" evidence="16">
    <location>
        <begin position="737"/>
        <end position="759"/>
    </location>
</feature>
<evidence type="ECO:0000259" key="19">
    <source>
        <dbReference type="PROSITE" id="PS50868"/>
    </source>
</evidence>
<dbReference type="CDD" id="cd00201">
    <property type="entry name" value="WW"/>
    <property type="match status" value="1"/>
</dbReference>
<comment type="subcellular location">
    <subcellularLocation>
        <location evidence="3">Chromosome</location>
    </subcellularLocation>
    <subcellularLocation>
        <location evidence="2">Nucleus</location>
    </subcellularLocation>
</comment>
<feature type="region of interest" description="Disordered" evidence="16">
    <location>
        <begin position="498"/>
        <end position="567"/>
    </location>
</feature>
<evidence type="ECO:0000313" key="22">
    <source>
        <dbReference type="Proteomes" id="UP001586593"/>
    </source>
</evidence>
<dbReference type="Pfam" id="PF00397">
    <property type="entry name" value="WW"/>
    <property type="match status" value="1"/>
</dbReference>
<dbReference type="InterPro" id="IPR001214">
    <property type="entry name" value="SET_dom"/>
</dbReference>
<feature type="compositionally biased region" description="Polar residues" evidence="16">
    <location>
        <begin position="60"/>
        <end position="84"/>
    </location>
</feature>
<dbReference type="Pfam" id="PF17907">
    <property type="entry name" value="AWS"/>
    <property type="match status" value="1"/>
</dbReference>
<evidence type="ECO:0000256" key="15">
    <source>
        <dbReference type="ARBA" id="ARBA00047545"/>
    </source>
</evidence>
<proteinExistence type="predicted"/>
<dbReference type="InterPro" id="IPR013257">
    <property type="entry name" value="SRI"/>
</dbReference>
<feature type="compositionally biased region" description="Acidic residues" evidence="16">
    <location>
        <begin position="778"/>
        <end position="790"/>
    </location>
</feature>
<protein>
    <recommendedName>
        <fullName evidence="5">Histone-lysine N-methyltransferase, H3 lysine-36 specific</fullName>
        <ecNumber evidence="4">2.1.1.359</ecNumber>
    </recommendedName>
    <alternativeName>
        <fullName evidence="14">SET domain-containing protein 2</fullName>
    </alternativeName>
</protein>
<dbReference type="InterPro" id="IPR001202">
    <property type="entry name" value="WW_dom"/>
</dbReference>
<dbReference type="SMART" id="SM00508">
    <property type="entry name" value="PostSET"/>
    <property type="match status" value="1"/>
</dbReference>
<evidence type="ECO:0000256" key="6">
    <source>
        <dbReference type="ARBA" id="ARBA00022454"/>
    </source>
</evidence>
<evidence type="ECO:0000256" key="9">
    <source>
        <dbReference type="ARBA" id="ARBA00022679"/>
    </source>
</evidence>
<feature type="compositionally biased region" description="Polar residues" evidence="16">
    <location>
        <begin position="628"/>
        <end position="643"/>
    </location>
</feature>
<keyword evidence="12" id="KW-0804">Transcription</keyword>
<feature type="compositionally biased region" description="Polar residues" evidence="16">
    <location>
        <begin position="541"/>
        <end position="551"/>
    </location>
</feature>
<dbReference type="InterPro" id="IPR025788">
    <property type="entry name" value="Set2_fungi"/>
</dbReference>
<dbReference type="PROSITE" id="PS50280">
    <property type="entry name" value="SET"/>
    <property type="match status" value="1"/>
</dbReference>
<keyword evidence="7" id="KW-0678">Repressor</keyword>
<dbReference type="Proteomes" id="UP001586593">
    <property type="component" value="Unassembled WGS sequence"/>
</dbReference>
<dbReference type="Gene3D" id="1.10.1740.100">
    <property type="entry name" value="Set2, Rpb1 interacting domain"/>
    <property type="match status" value="1"/>
</dbReference>
<dbReference type="InterPro" id="IPR036020">
    <property type="entry name" value="WW_dom_sf"/>
</dbReference>
<comment type="caution">
    <text evidence="21">The sequence shown here is derived from an EMBL/GenBank/DDBJ whole genome shotgun (WGS) entry which is preliminary data.</text>
</comment>
<dbReference type="InterPro" id="IPR035441">
    <property type="entry name" value="TFIIS/LEDGF_dom_sf"/>
</dbReference>
<dbReference type="Gene3D" id="2.20.70.10">
    <property type="match status" value="1"/>
</dbReference>
<feature type="region of interest" description="Disordered" evidence="16">
    <location>
        <begin position="585"/>
        <end position="650"/>
    </location>
</feature>
<feature type="compositionally biased region" description="Basic and acidic residues" evidence="16">
    <location>
        <begin position="937"/>
        <end position="962"/>
    </location>
</feature>
<reference evidence="21 22" key="1">
    <citation type="journal article" date="2024" name="Commun. Biol.">
        <title>Comparative genomic analysis of thermophilic fungi reveals convergent evolutionary adaptations and gene losses.</title>
        <authorList>
            <person name="Steindorff A.S."/>
            <person name="Aguilar-Pontes M.V."/>
            <person name="Robinson A.J."/>
            <person name="Andreopoulos B."/>
            <person name="LaButti K."/>
            <person name="Kuo A."/>
            <person name="Mondo S."/>
            <person name="Riley R."/>
            <person name="Otillar R."/>
            <person name="Haridas S."/>
            <person name="Lipzen A."/>
            <person name="Grimwood J."/>
            <person name="Schmutz J."/>
            <person name="Clum A."/>
            <person name="Reid I.D."/>
            <person name="Moisan M.C."/>
            <person name="Butler G."/>
            <person name="Nguyen T.T.M."/>
            <person name="Dewar K."/>
            <person name="Conant G."/>
            <person name="Drula E."/>
            <person name="Henrissat B."/>
            <person name="Hansel C."/>
            <person name="Singer S."/>
            <person name="Hutchinson M.I."/>
            <person name="de Vries R.P."/>
            <person name="Natvig D.O."/>
            <person name="Powell A.J."/>
            <person name="Tsang A."/>
            <person name="Grigoriev I.V."/>
        </authorList>
    </citation>
    <scope>NUCLEOTIDE SEQUENCE [LARGE SCALE GENOMIC DNA]</scope>
    <source>
        <strain evidence="21 22">ATCC 24622</strain>
    </source>
</reference>
<keyword evidence="9" id="KW-0808">Transferase</keyword>
<comment type="catalytic activity">
    <reaction evidence="15">
        <text>L-lysyl(36)-[histone H3] + 3 S-adenosyl-L-methionine = N(6),N(6),N(6)-trimethyl-L-lysyl(36)-[histone H3] + 3 S-adenosyl-L-homocysteine + 3 H(+)</text>
        <dbReference type="Rhea" id="RHEA:60324"/>
        <dbReference type="Rhea" id="RHEA-COMP:9785"/>
        <dbReference type="Rhea" id="RHEA-COMP:15536"/>
        <dbReference type="ChEBI" id="CHEBI:15378"/>
        <dbReference type="ChEBI" id="CHEBI:29969"/>
        <dbReference type="ChEBI" id="CHEBI:57856"/>
        <dbReference type="ChEBI" id="CHEBI:59789"/>
        <dbReference type="ChEBI" id="CHEBI:61961"/>
        <dbReference type="EC" id="2.1.1.359"/>
    </reaction>
</comment>
<dbReference type="SMART" id="SM00570">
    <property type="entry name" value="AWS"/>
    <property type="match status" value="1"/>
</dbReference>
<evidence type="ECO:0000256" key="7">
    <source>
        <dbReference type="ARBA" id="ARBA00022491"/>
    </source>
</evidence>
<dbReference type="SUPFAM" id="SSF47676">
    <property type="entry name" value="Conserved domain common to transcription factors TFIIS, elongin A, CRSP70"/>
    <property type="match status" value="1"/>
</dbReference>
<evidence type="ECO:0000256" key="16">
    <source>
        <dbReference type="SAM" id="MobiDB-lite"/>
    </source>
</evidence>
<evidence type="ECO:0000256" key="12">
    <source>
        <dbReference type="ARBA" id="ARBA00023163"/>
    </source>
</evidence>
<dbReference type="PROSITE" id="PS50868">
    <property type="entry name" value="POST_SET"/>
    <property type="match status" value="1"/>
</dbReference>
<feature type="compositionally biased region" description="Polar residues" evidence="16">
    <location>
        <begin position="36"/>
        <end position="53"/>
    </location>
</feature>
<evidence type="ECO:0000259" key="18">
    <source>
        <dbReference type="PROSITE" id="PS50280"/>
    </source>
</evidence>
<feature type="region of interest" description="Disordered" evidence="16">
    <location>
        <begin position="1"/>
        <end position="88"/>
    </location>
</feature>
<dbReference type="CDD" id="cd19172">
    <property type="entry name" value="SET_SETD2"/>
    <property type="match status" value="1"/>
</dbReference>
<evidence type="ECO:0000256" key="5">
    <source>
        <dbReference type="ARBA" id="ARBA00018028"/>
    </source>
</evidence>
<evidence type="ECO:0000259" key="17">
    <source>
        <dbReference type="PROSITE" id="PS50020"/>
    </source>
</evidence>
<evidence type="ECO:0000256" key="8">
    <source>
        <dbReference type="ARBA" id="ARBA00022603"/>
    </source>
</evidence>
<dbReference type="Pfam" id="PF00856">
    <property type="entry name" value="SET"/>
    <property type="match status" value="1"/>
</dbReference>